<accession>A0A5E4T2H3</accession>
<dbReference type="InterPro" id="IPR029044">
    <property type="entry name" value="Nucleotide-diphossugar_trans"/>
</dbReference>
<sequence>MTTAKVQLYILSRDRPKYLQETLRSAICEMNDDVQVIVSDNSEGDEVEHMVAREFPLVTYIRRRPALPALDHFRVVITESSAEFVVYFHDDDLILPGFVATLRDALVARPELGAVACNANIMMGDKVTPRRVMGDCTEAQEIGSVEALVTPYLTLTGPRPAPFPGYMYRRKWLDGLSLKPEEGGKHADLAFLMSVLRRGPMLWLPKPHMLYRVHASNDSRVESIGQRLRLLRHLYRQSSITPRSPAVVEYRFVYWLNWWRAQRQRPACERAWCYRTVSHYLLFMGCRLGLKHPSLSRKLLTRSR</sequence>
<evidence type="ECO:0000259" key="1">
    <source>
        <dbReference type="Pfam" id="PF00535"/>
    </source>
</evidence>
<organism evidence="2 3">
    <name type="scientific">Pandoraea communis</name>
    <dbReference type="NCBI Taxonomy" id="2508297"/>
    <lineage>
        <taxon>Bacteria</taxon>
        <taxon>Pseudomonadati</taxon>
        <taxon>Pseudomonadota</taxon>
        <taxon>Betaproteobacteria</taxon>
        <taxon>Burkholderiales</taxon>
        <taxon>Burkholderiaceae</taxon>
        <taxon>Pandoraea</taxon>
    </lineage>
</organism>
<dbReference type="GO" id="GO:0016740">
    <property type="term" value="F:transferase activity"/>
    <property type="evidence" value="ECO:0007669"/>
    <property type="project" value="UniProtKB-KW"/>
</dbReference>
<dbReference type="AlphaFoldDB" id="A0A5E4T2H3"/>
<reference evidence="2 3" key="1">
    <citation type="submission" date="2019-08" db="EMBL/GenBank/DDBJ databases">
        <authorList>
            <person name="Peeters C."/>
        </authorList>
    </citation>
    <scope>NUCLEOTIDE SEQUENCE [LARGE SCALE GENOMIC DNA]</scope>
    <source>
        <strain evidence="2 3">LMG 31110</strain>
    </source>
</reference>
<dbReference type="CDD" id="cd00761">
    <property type="entry name" value="Glyco_tranf_GTA_type"/>
    <property type="match status" value="1"/>
</dbReference>
<dbReference type="RefSeq" id="WP_010807630.1">
    <property type="nucleotide sequence ID" value="NZ_CABPSJ010000001.1"/>
</dbReference>
<dbReference type="InterPro" id="IPR050834">
    <property type="entry name" value="Glycosyltransf_2"/>
</dbReference>
<protein>
    <submittedName>
        <fullName evidence="2">Putative glycosyltransferase O-antigen related protein</fullName>
    </submittedName>
</protein>
<dbReference type="Gene3D" id="3.90.550.10">
    <property type="entry name" value="Spore Coat Polysaccharide Biosynthesis Protein SpsA, Chain A"/>
    <property type="match status" value="1"/>
</dbReference>
<dbReference type="SUPFAM" id="SSF53448">
    <property type="entry name" value="Nucleotide-diphospho-sugar transferases"/>
    <property type="match status" value="1"/>
</dbReference>
<evidence type="ECO:0000313" key="3">
    <source>
        <dbReference type="Proteomes" id="UP000337189"/>
    </source>
</evidence>
<dbReference type="InterPro" id="IPR001173">
    <property type="entry name" value="Glyco_trans_2-like"/>
</dbReference>
<name>A0A5E4T2H3_9BURK</name>
<feature type="domain" description="Glycosyltransferase 2-like" evidence="1">
    <location>
        <begin position="13"/>
        <end position="126"/>
    </location>
</feature>
<evidence type="ECO:0000313" key="2">
    <source>
        <dbReference type="EMBL" id="VVD82300.1"/>
    </source>
</evidence>
<dbReference type="Proteomes" id="UP000337189">
    <property type="component" value="Unassembled WGS sequence"/>
</dbReference>
<proteinExistence type="predicted"/>
<dbReference type="Pfam" id="PF00535">
    <property type="entry name" value="Glycos_transf_2"/>
    <property type="match status" value="1"/>
</dbReference>
<dbReference type="EMBL" id="CABPSJ010000001">
    <property type="protein sequence ID" value="VVD82300.1"/>
    <property type="molecule type" value="Genomic_DNA"/>
</dbReference>
<gene>
    <name evidence="2" type="ORF">PCO31110_01197</name>
</gene>
<dbReference type="PANTHER" id="PTHR43685">
    <property type="entry name" value="GLYCOSYLTRANSFERASE"/>
    <property type="match status" value="1"/>
</dbReference>
<dbReference type="PANTHER" id="PTHR43685:SF2">
    <property type="entry name" value="GLYCOSYLTRANSFERASE 2-LIKE DOMAIN-CONTAINING PROTEIN"/>
    <property type="match status" value="1"/>
</dbReference>
<dbReference type="OrthoDB" id="9152753at2"/>
<keyword evidence="2" id="KW-0808">Transferase</keyword>